<sequence>MDVAAARGHLDVLDALKPWPADITRAFTAAAARGIVHVLEMFSEYCDANDGCNFRATTALKEAAERGDTTMIGLARMVPRRPKRNGAPKARSISLRFNANAAIKGDVRMIELLAEHCSSCVFECGLEQAANSTASREMVQLLLDLCVAKSSSPILLSSAVGRALLAAAENNRIDLVQIFAGRSEIRSKWNALVKAAAEEQIELIEALAGWFDEISIAEALARLPRDVNVAVS</sequence>
<dbReference type="PANTHER" id="PTHR46586:SF3">
    <property type="entry name" value="ANKYRIN REPEAT-CONTAINING PROTEIN"/>
    <property type="match status" value="1"/>
</dbReference>
<dbReference type="InterPro" id="IPR036770">
    <property type="entry name" value="Ankyrin_rpt-contain_sf"/>
</dbReference>
<reference evidence="1 2" key="1">
    <citation type="journal article" date="2006" name="Science">
        <title>Phytophthora genome sequences uncover evolutionary origins and mechanisms of pathogenesis.</title>
        <authorList>
            <person name="Tyler B.M."/>
            <person name="Tripathy S."/>
            <person name="Zhang X."/>
            <person name="Dehal P."/>
            <person name="Jiang R.H."/>
            <person name="Aerts A."/>
            <person name="Arredondo F.D."/>
            <person name="Baxter L."/>
            <person name="Bensasson D."/>
            <person name="Beynon J.L."/>
            <person name="Chapman J."/>
            <person name="Damasceno C.M."/>
            <person name="Dorrance A.E."/>
            <person name="Dou D."/>
            <person name="Dickerman A.W."/>
            <person name="Dubchak I.L."/>
            <person name="Garbelotto M."/>
            <person name="Gijzen M."/>
            <person name="Gordon S.G."/>
            <person name="Govers F."/>
            <person name="Grunwald N.J."/>
            <person name="Huang W."/>
            <person name="Ivors K.L."/>
            <person name="Jones R.W."/>
            <person name="Kamoun S."/>
            <person name="Krampis K."/>
            <person name="Lamour K.H."/>
            <person name="Lee M.K."/>
            <person name="McDonald W.H."/>
            <person name="Medina M."/>
            <person name="Meijer H.J."/>
            <person name="Nordberg E.K."/>
            <person name="Maclean D.J."/>
            <person name="Ospina-Giraldo M.D."/>
            <person name="Morris P.F."/>
            <person name="Phuntumart V."/>
            <person name="Putnam N.H."/>
            <person name="Rash S."/>
            <person name="Rose J.K."/>
            <person name="Sakihama Y."/>
            <person name="Salamov A.A."/>
            <person name="Savidor A."/>
            <person name="Scheuring C.F."/>
            <person name="Smith B.M."/>
            <person name="Sobral B.W."/>
            <person name="Terry A."/>
            <person name="Torto-Alalibo T.A."/>
            <person name="Win J."/>
            <person name="Xu Z."/>
            <person name="Zhang H."/>
            <person name="Grigoriev I.V."/>
            <person name="Rokhsar D.S."/>
            <person name="Boore J.L."/>
        </authorList>
    </citation>
    <scope>NUCLEOTIDE SEQUENCE [LARGE SCALE GENOMIC DNA]</scope>
    <source>
        <strain evidence="1 2">P6497</strain>
    </source>
</reference>
<keyword evidence="2" id="KW-1185">Reference proteome</keyword>
<dbReference type="EMBL" id="JH159154">
    <property type="protein sequence ID" value="EGZ18349.1"/>
    <property type="molecule type" value="Genomic_DNA"/>
</dbReference>
<dbReference type="SUPFAM" id="SSF48403">
    <property type="entry name" value="Ankyrin repeat"/>
    <property type="match status" value="1"/>
</dbReference>
<name>G4ZDL0_PHYSP</name>
<dbReference type="SMR" id="G4ZDL0"/>
<gene>
    <name evidence="1" type="ORF">PHYSODRAFT_301053</name>
</gene>
<dbReference type="PANTHER" id="PTHR46586">
    <property type="entry name" value="ANKYRIN REPEAT-CONTAINING PROTEIN"/>
    <property type="match status" value="1"/>
</dbReference>
<evidence type="ECO:0008006" key="3">
    <source>
        <dbReference type="Google" id="ProtNLM"/>
    </source>
</evidence>
<dbReference type="GeneID" id="20641935"/>
<protein>
    <recommendedName>
        <fullName evidence="3">Ankyrin repeat protein</fullName>
    </recommendedName>
</protein>
<organism evidence="1 2">
    <name type="scientific">Phytophthora sojae (strain P6497)</name>
    <name type="common">Soybean stem and root rot agent</name>
    <name type="synonym">Phytophthora megasperma f. sp. glycines</name>
    <dbReference type="NCBI Taxonomy" id="1094619"/>
    <lineage>
        <taxon>Eukaryota</taxon>
        <taxon>Sar</taxon>
        <taxon>Stramenopiles</taxon>
        <taxon>Oomycota</taxon>
        <taxon>Peronosporomycetes</taxon>
        <taxon>Peronosporales</taxon>
        <taxon>Peronosporaceae</taxon>
        <taxon>Phytophthora</taxon>
    </lineage>
</organism>
<dbReference type="RefSeq" id="XP_009527407.1">
    <property type="nucleotide sequence ID" value="XM_009529112.1"/>
</dbReference>
<proteinExistence type="predicted"/>
<accession>G4ZDL0</accession>
<dbReference type="KEGG" id="psoj:PHYSODRAFT_301053"/>
<evidence type="ECO:0000313" key="1">
    <source>
        <dbReference type="EMBL" id="EGZ18349.1"/>
    </source>
</evidence>
<dbReference type="InParanoid" id="G4ZDL0"/>
<dbReference type="Gene3D" id="1.25.40.20">
    <property type="entry name" value="Ankyrin repeat-containing domain"/>
    <property type="match status" value="1"/>
</dbReference>
<dbReference type="Proteomes" id="UP000002640">
    <property type="component" value="Unassembled WGS sequence"/>
</dbReference>
<evidence type="ECO:0000313" key="2">
    <source>
        <dbReference type="Proteomes" id="UP000002640"/>
    </source>
</evidence>
<dbReference type="AlphaFoldDB" id="G4ZDL0"/>
<dbReference type="InterPro" id="IPR052050">
    <property type="entry name" value="SecEffector_AnkRepeat"/>
</dbReference>